<dbReference type="RefSeq" id="WP_179813019.1">
    <property type="nucleotide sequence ID" value="NZ_JACBZD010000001.1"/>
</dbReference>
<evidence type="ECO:0000256" key="4">
    <source>
        <dbReference type="ARBA" id="ARBA00022679"/>
    </source>
</evidence>
<dbReference type="CDD" id="cd11644">
    <property type="entry name" value="Precorrin-6Y-MT"/>
    <property type="match status" value="1"/>
</dbReference>
<evidence type="ECO:0000256" key="2">
    <source>
        <dbReference type="ARBA" id="ARBA00022573"/>
    </source>
</evidence>
<dbReference type="InterPro" id="IPR035996">
    <property type="entry name" value="4pyrrol_Methylase_sf"/>
</dbReference>
<keyword evidence="4 7" id="KW-0808">Transferase</keyword>
<dbReference type="Gene3D" id="3.40.1010.10">
    <property type="entry name" value="Cobalt-precorrin-4 Transmethylase, Domain 1"/>
    <property type="match status" value="1"/>
</dbReference>
<dbReference type="Pfam" id="PF00590">
    <property type="entry name" value="TP_methylase"/>
    <property type="match status" value="1"/>
</dbReference>
<protein>
    <submittedName>
        <fullName evidence="7">Precorrin-6Y C5,15-methyltransferase (Decarboxylating)</fullName>
        <ecNumber evidence="7">2.1.1.132</ecNumber>
    </submittedName>
</protein>
<dbReference type="GO" id="GO:0009236">
    <property type="term" value="P:cobalamin biosynthetic process"/>
    <property type="evidence" value="ECO:0007669"/>
    <property type="project" value="UniProtKB-UniPathway"/>
</dbReference>
<keyword evidence="5" id="KW-0949">S-adenosyl-L-methionine</keyword>
<dbReference type="AlphaFoldDB" id="A0A852ZNT3"/>
<dbReference type="InterPro" id="IPR029063">
    <property type="entry name" value="SAM-dependent_MTases_sf"/>
</dbReference>
<accession>A0A852ZNT3</accession>
<dbReference type="InterPro" id="IPR014777">
    <property type="entry name" value="4pyrrole_Mease_sub1"/>
</dbReference>
<dbReference type="GO" id="GO:0032259">
    <property type="term" value="P:methylation"/>
    <property type="evidence" value="ECO:0007669"/>
    <property type="project" value="UniProtKB-KW"/>
</dbReference>
<evidence type="ECO:0000256" key="5">
    <source>
        <dbReference type="ARBA" id="ARBA00022691"/>
    </source>
</evidence>
<dbReference type="Gene3D" id="3.30.950.10">
    <property type="entry name" value="Methyltransferase, Cobalt-precorrin-4 Transmethylase, Domain 2"/>
    <property type="match status" value="1"/>
</dbReference>
<dbReference type="PANTHER" id="PTHR43182:SF1">
    <property type="entry name" value="COBALT-PRECORRIN-7 C(5)-METHYLTRANSFERASE"/>
    <property type="match status" value="1"/>
</dbReference>
<keyword evidence="8" id="KW-1185">Reference proteome</keyword>
<dbReference type="Pfam" id="PF06325">
    <property type="entry name" value="PrmA"/>
    <property type="match status" value="1"/>
</dbReference>
<feature type="domain" description="Tetrapyrrole methylase" evidence="6">
    <location>
        <begin position="16"/>
        <end position="182"/>
    </location>
</feature>
<evidence type="ECO:0000256" key="3">
    <source>
        <dbReference type="ARBA" id="ARBA00022603"/>
    </source>
</evidence>
<dbReference type="SUPFAM" id="SSF53335">
    <property type="entry name" value="S-adenosyl-L-methionine-dependent methyltransferases"/>
    <property type="match status" value="1"/>
</dbReference>
<dbReference type="PIRSF" id="PIRSF036428">
    <property type="entry name" value="CobL"/>
    <property type="match status" value="1"/>
</dbReference>
<dbReference type="GO" id="GO:0046025">
    <property type="term" value="F:precorrin-6Y C5,15-methyltransferase (decarboxylating) activity"/>
    <property type="evidence" value="ECO:0007669"/>
    <property type="project" value="UniProtKB-EC"/>
</dbReference>
<dbReference type="InterPro" id="IPR014776">
    <property type="entry name" value="4pyrrole_Mease_sub2"/>
</dbReference>
<comment type="caution">
    <text evidence="7">The sequence shown here is derived from an EMBL/GenBank/DDBJ whole genome shotgun (WGS) entry which is preliminary data.</text>
</comment>
<evidence type="ECO:0000313" key="7">
    <source>
        <dbReference type="EMBL" id="NYI04053.1"/>
    </source>
</evidence>
<name>A0A852ZNT3_9ACTN</name>
<gene>
    <name evidence="7" type="ORF">FHU37_000996</name>
</gene>
<dbReference type="NCBIfam" id="TIGR02467">
    <property type="entry name" value="CbiE"/>
    <property type="match status" value="1"/>
</dbReference>
<proteinExistence type="predicted"/>
<dbReference type="InterPro" id="IPR012818">
    <property type="entry name" value="CbiE"/>
</dbReference>
<keyword evidence="3 7" id="KW-0489">Methyltransferase</keyword>
<dbReference type="EMBL" id="JACBZD010000001">
    <property type="protein sequence ID" value="NYI04053.1"/>
    <property type="molecule type" value="Genomic_DNA"/>
</dbReference>
<organism evidence="7 8">
    <name type="scientific">Allostreptomyces psammosilenae</name>
    <dbReference type="NCBI Taxonomy" id="1892865"/>
    <lineage>
        <taxon>Bacteria</taxon>
        <taxon>Bacillati</taxon>
        <taxon>Actinomycetota</taxon>
        <taxon>Actinomycetes</taxon>
        <taxon>Kitasatosporales</taxon>
        <taxon>Streptomycetaceae</taxon>
        <taxon>Allostreptomyces</taxon>
    </lineage>
</organism>
<dbReference type="PANTHER" id="PTHR43182">
    <property type="entry name" value="COBALT-PRECORRIN-6B C(15)-METHYLTRANSFERASE (DECARBOXYLATING)"/>
    <property type="match status" value="1"/>
</dbReference>
<keyword evidence="2" id="KW-0169">Cobalamin biosynthesis</keyword>
<dbReference type="Gene3D" id="3.40.50.150">
    <property type="entry name" value="Vaccinia Virus protein VP39"/>
    <property type="match status" value="1"/>
</dbReference>
<evidence type="ECO:0000313" key="8">
    <source>
        <dbReference type="Proteomes" id="UP000567795"/>
    </source>
</evidence>
<dbReference type="InterPro" id="IPR050714">
    <property type="entry name" value="Cobalamin_biosynth_MTase"/>
</dbReference>
<dbReference type="SUPFAM" id="SSF53790">
    <property type="entry name" value="Tetrapyrrole methylase"/>
    <property type="match status" value="1"/>
</dbReference>
<dbReference type="UniPathway" id="UPA00148"/>
<dbReference type="CDD" id="cd02440">
    <property type="entry name" value="AdoMet_MTases"/>
    <property type="match status" value="1"/>
</dbReference>
<dbReference type="GO" id="GO:0008276">
    <property type="term" value="F:protein methyltransferase activity"/>
    <property type="evidence" value="ECO:0007669"/>
    <property type="project" value="InterPro"/>
</dbReference>
<evidence type="ECO:0000259" key="6">
    <source>
        <dbReference type="Pfam" id="PF00590"/>
    </source>
</evidence>
<dbReference type="InterPro" id="IPR006365">
    <property type="entry name" value="Cbl_synth_CobL"/>
</dbReference>
<evidence type="ECO:0000256" key="1">
    <source>
        <dbReference type="ARBA" id="ARBA00004953"/>
    </source>
</evidence>
<comment type="pathway">
    <text evidence="1">Cofactor biosynthesis; adenosylcobalamin biosynthesis.</text>
</comment>
<reference evidence="7 8" key="1">
    <citation type="submission" date="2020-07" db="EMBL/GenBank/DDBJ databases">
        <title>Sequencing the genomes of 1000 actinobacteria strains.</title>
        <authorList>
            <person name="Klenk H.-P."/>
        </authorList>
    </citation>
    <scope>NUCLEOTIDE SEQUENCE [LARGE SCALE GENOMIC DNA]</scope>
    <source>
        <strain evidence="7 8">DSM 42178</strain>
    </source>
</reference>
<dbReference type="EC" id="2.1.1.132" evidence="7"/>
<dbReference type="InterPro" id="IPR000878">
    <property type="entry name" value="4pyrrol_Mease"/>
</dbReference>
<dbReference type="Proteomes" id="UP000567795">
    <property type="component" value="Unassembled WGS sequence"/>
</dbReference>
<sequence length="456" mass="46406">MADRVVVVGWDGSPLSDAARAALASATLVIGARRHLDSVPLPPNAARELPGSLEDTARRAAAHRGSPVVLTAGDPGFFGIVRALRRPEFGLEVEVVPAVSSVAAAFARAGMPWDDALVVNAAGGNLRRAVNVCRAHPKVAVLTGAGAGPAELALLLRDLPRTFVVCEALGTPEETVSVLTADRVADGSWREPNIVLVTGLPPRIRAGAGPGSPAALPGPATGVRGPATGGTVPAVLGRDAPALGSGTGGTAPYGWIAGHPVDHPGAVRGWALPEQRYLHRDSVVLNAEVRALALARLGPRPGDLLWDVGAGSGSLSVEAARFGAAVVAVDRDAAACEAVTANAGAHGVEVQVVRGEAPAALARLPQPDTVFVAAGGPTVVSACLARRPERLVAVVTAVQWVERIREAFAEHGYACDGVLLQASRLAPLAGGVHRFAAAGPTFMLWGSPGRAEPARG</sequence>